<dbReference type="EMBL" id="PYVU01000222">
    <property type="protein sequence ID" value="PTB92449.1"/>
    <property type="molecule type" value="Genomic_DNA"/>
</dbReference>
<dbReference type="SUPFAM" id="SSF88659">
    <property type="entry name" value="Sigma3 and sigma4 domains of RNA polymerase sigma factors"/>
    <property type="match status" value="1"/>
</dbReference>
<dbReference type="PANTHER" id="PTHR47756:SF2">
    <property type="entry name" value="BLL6612 PROTEIN"/>
    <property type="match status" value="1"/>
</dbReference>
<reference evidence="3 4" key="1">
    <citation type="submission" date="2018-03" db="EMBL/GenBank/DDBJ databases">
        <title>Cross-interface Injection: A General Nanoliter Liquid Handling Method Applied to Single Cells Genome Amplification Automated Nanoliter Liquid Handling Applied to Single Cell Multiple Displacement Amplification.</title>
        <authorList>
            <person name="Yun J."/>
            <person name="Xu P."/>
            <person name="Xu J."/>
            <person name="Dai X."/>
            <person name="Wang Y."/>
            <person name="Zheng X."/>
            <person name="Cao C."/>
            <person name="Yi Q."/>
            <person name="Zhu Y."/>
            <person name="Wang L."/>
            <person name="Dong Z."/>
            <person name="Huang Y."/>
            <person name="Huang L."/>
            <person name="Du W."/>
        </authorList>
    </citation>
    <scope>NUCLEOTIDE SEQUENCE [LARGE SCALE GENOMIC DNA]</scope>
    <source>
        <strain evidence="3 4">Z-D1-2</strain>
    </source>
</reference>
<organism evidence="3 4">
    <name type="scientific">Marivirga lumbricoides</name>
    <dbReference type="NCBI Taxonomy" id="1046115"/>
    <lineage>
        <taxon>Bacteria</taxon>
        <taxon>Pseudomonadati</taxon>
        <taxon>Bacteroidota</taxon>
        <taxon>Cytophagia</taxon>
        <taxon>Cytophagales</taxon>
        <taxon>Marivirgaceae</taxon>
        <taxon>Marivirga</taxon>
    </lineage>
</organism>
<evidence type="ECO:0000259" key="2">
    <source>
        <dbReference type="Pfam" id="PF20239"/>
    </source>
</evidence>
<dbReference type="GO" id="GO:0006352">
    <property type="term" value="P:DNA-templated transcription initiation"/>
    <property type="evidence" value="ECO:0007669"/>
    <property type="project" value="InterPro"/>
</dbReference>
<evidence type="ECO:0000313" key="3">
    <source>
        <dbReference type="EMBL" id="PTB92449.1"/>
    </source>
</evidence>
<evidence type="ECO:0000313" key="4">
    <source>
        <dbReference type="Proteomes" id="UP000240608"/>
    </source>
</evidence>
<evidence type="ECO:0000259" key="1">
    <source>
        <dbReference type="Pfam" id="PF08281"/>
    </source>
</evidence>
<dbReference type="Gene3D" id="1.10.1740.10">
    <property type="match status" value="1"/>
</dbReference>
<sequence length="421" mass="48944">LLQKNAPAIYGEVQLKSGPLLLMKNEESVELSYRTYYGKLFASLIKKFGAEHVNSIEDAIHNAFYQSLKSWKPGKIPENRENWLYIVARNDLLNQLKRAKADVADFSIATEDGVFEEDPRLQTILYLAYFREVSPQARTLFMLKNIFGLQVKEISECTLLSEEAIYKSIVRAKKSLRKGWDNQQMLAVFDKAGEEELQLIEEILYAVFNIGFDSFSEKSHSIVNEDLCLEALALTRLMLKKYNRTSTSNLIALFCFHVSRIPSKLHEGRLLSFYQQDREKWNTEMVDLAFHHLIKPDQINKYYLEALIASKYMVSFSYNQRHWEDVIMLYRLLLKLTSSPVVKLNLCYCYHKANKNQHALALLEAIEKELPREHTYFALVKAHIIKEVDRKTSDELISGVITRMSQSIRKEYLLRSMGEVN</sequence>
<dbReference type="InterPro" id="IPR013324">
    <property type="entry name" value="RNA_pol_sigma_r3/r4-like"/>
</dbReference>
<dbReference type="GO" id="GO:0003677">
    <property type="term" value="F:DNA binding"/>
    <property type="evidence" value="ECO:0007669"/>
    <property type="project" value="InterPro"/>
</dbReference>
<gene>
    <name evidence="3" type="ORF">C9994_13970</name>
</gene>
<dbReference type="GO" id="GO:0016987">
    <property type="term" value="F:sigma factor activity"/>
    <property type="evidence" value="ECO:0007669"/>
    <property type="project" value="InterPro"/>
</dbReference>
<dbReference type="AlphaFoldDB" id="A0A2T4DF24"/>
<feature type="domain" description="DUF6596" evidence="2">
    <location>
        <begin position="198"/>
        <end position="293"/>
    </location>
</feature>
<dbReference type="Pfam" id="PF20239">
    <property type="entry name" value="DUF6596"/>
    <property type="match status" value="1"/>
</dbReference>
<feature type="non-terminal residue" evidence="3">
    <location>
        <position position="1"/>
    </location>
</feature>
<dbReference type="InterPro" id="IPR013325">
    <property type="entry name" value="RNA_pol_sigma_r2"/>
</dbReference>
<dbReference type="Proteomes" id="UP000240608">
    <property type="component" value="Unassembled WGS sequence"/>
</dbReference>
<dbReference type="Pfam" id="PF08281">
    <property type="entry name" value="Sigma70_r4_2"/>
    <property type="match status" value="1"/>
</dbReference>
<accession>A0A2T4DF24</accession>
<proteinExistence type="predicted"/>
<dbReference type="InterPro" id="IPR013249">
    <property type="entry name" value="RNA_pol_sigma70_r4_t2"/>
</dbReference>
<name>A0A2T4DF24_9BACT</name>
<protein>
    <submittedName>
        <fullName evidence="3">RNA polymerase</fullName>
    </submittedName>
</protein>
<feature type="domain" description="RNA polymerase sigma factor 70 region 4 type 2" evidence="1">
    <location>
        <begin position="130"/>
        <end position="176"/>
    </location>
</feature>
<dbReference type="SUPFAM" id="SSF88946">
    <property type="entry name" value="Sigma2 domain of RNA polymerase sigma factors"/>
    <property type="match status" value="1"/>
</dbReference>
<dbReference type="PANTHER" id="PTHR47756">
    <property type="entry name" value="BLL6612 PROTEIN-RELATED"/>
    <property type="match status" value="1"/>
</dbReference>
<dbReference type="InterPro" id="IPR046531">
    <property type="entry name" value="DUF6596"/>
</dbReference>
<comment type="caution">
    <text evidence="3">The sequence shown here is derived from an EMBL/GenBank/DDBJ whole genome shotgun (WGS) entry which is preliminary data.</text>
</comment>